<keyword evidence="1" id="KW-0472">Membrane</keyword>
<feature type="transmembrane region" description="Helical" evidence="1">
    <location>
        <begin position="55"/>
        <end position="75"/>
    </location>
</feature>
<dbReference type="InterPro" id="IPR019690">
    <property type="entry name" value="DUF2569"/>
</dbReference>
<organism evidence="2 3">
    <name type="scientific">Paenibacillus rigui</name>
    <dbReference type="NCBI Taxonomy" id="554312"/>
    <lineage>
        <taxon>Bacteria</taxon>
        <taxon>Bacillati</taxon>
        <taxon>Bacillota</taxon>
        <taxon>Bacilli</taxon>
        <taxon>Bacillales</taxon>
        <taxon>Paenibacillaceae</taxon>
        <taxon>Paenibacillus</taxon>
    </lineage>
</organism>
<comment type="caution">
    <text evidence="2">The sequence shown here is derived from an EMBL/GenBank/DDBJ whole genome shotgun (WGS) entry which is preliminary data.</text>
</comment>
<dbReference type="EMBL" id="NMQW01000056">
    <property type="protein sequence ID" value="OXM82864.1"/>
    <property type="molecule type" value="Genomic_DNA"/>
</dbReference>
<gene>
    <name evidence="2" type="ORF">CF651_28925</name>
</gene>
<reference evidence="2 3" key="1">
    <citation type="submission" date="2017-07" db="EMBL/GenBank/DDBJ databases">
        <title>Genome sequencing and assembly of Paenibacillus rigui.</title>
        <authorList>
            <person name="Mayilraj S."/>
        </authorList>
    </citation>
    <scope>NUCLEOTIDE SEQUENCE [LARGE SCALE GENOMIC DNA]</scope>
    <source>
        <strain evidence="2 3">JCM 16352</strain>
    </source>
</reference>
<feature type="transmembrane region" description="Helical" evidence="1">
    <location>
        <begin position="170"/>
        <end position="186"/>
    </location>
</feature>
<name>A0A229UHI9_9BACL</name>
<protein>
    <recommendedName>
        <fullName evidence="4">DUF2569 domain-containing protein</fullName>
    </recommendedName>
</protein>
<keyword evidence="1" id="KW-0812">Transmembrane</keyword>
<keyword evidence="1" id="KW-1133">Transmembrane helix</keyword>
<keyword evidence="3" id="KW-1185">Reference proteome</keyword>
<dbReference type="Pfam" id="PF10754">
    <property type="entry name" value="DUF2569"/>
    <property type="match status" value="1"/>
</dbReference>
<dbReference type="RefSeq" id="WP_094018338.1">
    <property type="nucleotide sequence ID" value="NZ_NMQW01000056.1"/>
</dbReference>
<evidence type="ECO:0000313" key="3">
    <source>
        <dbReference type="Proteomes" id="UP000215509"/>
    </source>
</evidence>
<evidence type="ECO:0000256" key="1">
    <source>
        <dbReference type="SAM" id="Phobius"/>
    </source>
</evidence>
<evidence type="ECO:0008006" key="4">
    <source>
        <dbReference type="Google" id="ProtNLM"/>
    </source>
</evidence>
<dbReference type="AlphaFoldDB" id="A0A229UHI9"/>
<sequence>MLSITANPPADGENKLVDFMSNSVNDLAVKQEDSATTEILPPIEERAKPCGFGGWLYLVALGFLLTFGSSLFYLIDTLLPIYQNGLLFELYGENWKYAVAIIYETAIHILFVIFPVFLFYLALKKKKLLRNMVINLYLINFAYNVSLYLITNSIEDMATHEFMSEQGRNIVKSLITCLIWIPYFINSKRVKNTYIY</sequence>
<dbReference type="Proteomes" id="UP000215509">
    <property type="component" value="Unassembled WGS sequence"/>
</dbReference>
<dbReference type="OrthoDB" id="9155572at2"/>
<feature type="transmembrane region" description="Helical" evidence="1">
    <location>
        <begin position="95"/>
        <end position="121"/>
    </location>
</feature>
<accession>A0A229UHI9</accession>
<feature type="transmembrane region" description="Helical" evidence="1">
    <location>
        <begin position="133"/>
        <end position="150"/>
    </location>
</feature>
<proteinExistence type="predicted"/>
<evidence type="ECO:0000313" key="2">
    <source>
        <dbReference type="EMBL" id="OXM82864.1"/>
    </source>
</evidence>